<evidence type="ECO:0000256" key="4">
    <source>
        <dbReference type="SAM" id="MobiDB-lite"/>
    </source>
</evidence>
<evidence type="ECO:0000313" key="7">
    <source>
        <dbReference type="Proteomes" id="UP000722485"/>
    </source>
</evidence>
<dbReference type="GO" id="GO:0004392">
    <property type="term" value="F:heme oxygenase (decyclizing) activity"/>
    <property type="evidence" value="ECO:0007669"/>
    <property type="project" value="InterPro"/>
</dbReference>
<evidence type="ECO:0008006" key="8">
    <source>
        <dbReference type="Google" id="ProtNLM"/>
    </source>
</evidence>
<keyword evidence="5" id="KW-0812">Transmembrane</keyword>
<dbReference type="EMBL" id="JAANBB010000107">
    <property type="protein sequence ID" value="KAF7550051.1"/>
    <property type="molecule type" value="Genomic_DNA"/>
</dbReference>
<reference evidence="6" key="1">
    <citation type="submission" date="2020-03" db="EMBL/GenBank/DDBJ databases">
        <title>Draft Genome Sequence of Cylindrodendrum hubeiense.</title>
        <authorList>
            <person name="Buettner E."/>
            <person name="Kellner H."/>
        </authorList>
    </citation>
    <scope>NUCLEOTIDE SEQUENCE</scope>
    <source>
        <strain evidence="6">IHI 201604</strain>
    </source>
</reference>
<comment type="caution">
    <text evidence="6">The sequence shown here is derived from an EMBL/GenBank/DDBJ whole genome shotgun (WGS) entry which is preliminary data.</text>
</comment>
<dbReference type="InterPro" id="IPR002051">
    <property type="entry name" value="Haem_Oase"/>
</dbReference>
<feature type="transmembrane region" description="Helical" evidence="5">
    <location>
        <begin position="473"/>
        <end position="491"/>
    </location>
</feature>
<evidence type="ECO:0000313" key="6">
    <source>
        <dbReference type="EMBL" id="KAF7550051.1"/>
    </source>
</evidence>
<evidence type="ECO:0000256" key="3">
    <source>
        <dbReference type="ARBA" id="ARBA00023004"/>
    </source>
</evidence>
<keyword evidence="5" id="KW-0472">Membrane</keyword>
<accession>A0A9P5H9W7</accession>
<keyword evidence="3" id="KW-0408">Iron</keyword>
<keyword evidence="1" id="KW-0349">Heme</keyword>
<dbReference type="InterPro" id="IPR016084">
    <property type="entry name" value="Haem_Oase-like_multi-hlx"/>
</dbReference>
<feature type="region of interest" description="Disordered" evidence="4">
    <location>
        <begin position="106"/>
        <end position="128"/>
    </location>
</feature>
<dbReference type="GO" id="GO:0006788">
    <property type="term" value="P:heme oxidation"/>
    <property type="evidence" value="ECO:0007669"/>
    <property type="project" value="InterPro"/>
</dbReference>
<dbReference type="OrthoDB" id="652091at2759"/>
<gene>
    <name evidence="6" type="ORF">G7Z17_g5965</name>
</gene>
<organism evidence="6 7">
    <name type="scientific">Cylindrodendrum hubeiense</name>
    <dbReference type="NCBI Taxonomy" id="595255"/>
    <lineage>
        <taxon>Eukaryota</taxon>
        <taxon>Fungi</taxon>
        <taxon>Dikarya</taxon>
        <taxon>Ascomycota</taxon>
        <taxon>Pezizomycotina</taxon>
        <taxon>Sordariomycetes</taxon>
        <taxon>Hypocreomycetidae</taxon>
        <taxon>Hypocreales</taxon>
        <taxon>Nectriaceae</taxon>
        <taxon>Cylindrodendrum</taxon>
    </lineage>
</organism>
<feature type="region of interest" description="Disordered" evidence="4">
    <location>
        <begin position="394"/>
        <end position="415"/>
    </location>
</feature>
<dbReference type="AlphaFoldDB" id="A0A9P5H9W7"/>
<keyword evidence="5" id="KW-1133">Transmembrane helix</keyword>
<sequence length="500" mass="54998">MTSPLPKPNQAPREPYGHHHHDRPLAESIAIATRSVHARLNKLIIARLPLALPPRAADPTIYVSGLLHIAPIYLTFERLWRNILDTNPHADPGTAASDGYDPELPLLDSDCVPSESQESGGEGGRSPPVCTRIRTLLQHLHLPALMRSDRLKADIASITGWPDHVVEEQLRSIGQTGRLSEFTQHIKRAIENRPHVLLAYSYILFMALFAGGRFIRASLESAGEEFWEQLPSPVMPTELPCQHSTRPIERASGFTNEELPEDTHNSHADHKMPLRFFHFKSAEDGEELKREFKKRLVDLEGILTDVEKHDIIQEGVCIFENMTLMINQLDEVCANNGDEAGSFNDLAGMVNPIGARFRDSVSVAKERSARSSRLSTSSDDSTCSIIKRAIGALRAESRSSPASPDGLSAPTQDGHPPISSMAGVELCPAFPKSMRFEKTLPKPMRSSTIPVDGSTYPDECLKLASRRQHGVHVVNWLMMVVFGAVVIGALASRRGGGSVA</sequence>
<dbReference type="Pfam" id="PF01126">
    <property type="entry name" value="Heme_oxygenase"/>
    <property type="match status" value="1"/>
</dbReference>
<dbReference type="Proteomes" id="UP000722485">
    <property type="component" value="Unassembled WGS sequence"/>
</dbReference>
<evidence type="ECO:0000256" key="2">
    <source>
        <dbReference type="ARBA" id="ARBA00022723"/>
    </source>
</evidence>
<dbReference type="Gene3D" id="1.20.910.10">
    <property type="entry name" value="Heme oxygenase-like"/>
    <property type="match status" value="1"/>
</dbReference>
<dbReference type="GO" id="GO:0046872">
    <property type="term" value="F:metal ion binding"/>
    <property type="evidence" value="ECO:0007669"/>
    <property type="project" value="UniProtKB-KW"/>
</dbReference>
<proteinExistence type="predicted"/>
<feature type="region of interest" description="Disordered" evidence="4">
    <location>
        <begin position="1"/>
        <end position="21"/>
    </location>
</feature>
<evidence type="ECO:0000256" key="5">
    <source>
        <dbReference type="SAM" id="Phobius"/>
    </source>
</evidence>
<name>A0A9P5H9W7_9HYPO</name>
<dbReference type="PANTHER" id="PTHR10720">
    <property type="entry name" value="HEME OXYGENASE"/>
    <property type="match status" value="1"/>
</dbReference>
<evidence type="ECO:0000256" key="1">
    <source>
        <dbReference type="ARBA" id="ARBA00022617"/>
    </source>
</evidence>
<dbReference type="PANTHER" id="PTHR10720:SF0">
    <property type="entry name" value="HEME OXYGENASE"/>
    <property type="match status" value="1"/>
</dbReference>
<dbReference type="CDD" id="cd19165">
    <property type="entry name" value="HemeO"/>
    <property type="match status" value="1"/>
</dbReference>
<dbReference type="InterPro" id="IPR016053">
    <property type="entry name" value="Haem_Oase-like"/>
</dbReference>
<keyword evidence="2" id="KW-0479">Metal-binding</keyword>
<dbReference type="SUPFAM" id="SSF48613">
    <property type="entry name" value="Heme oxygenase-like"/>
    <property type="match status" value="1"/>
</dbReference>
<keyword evidence="7" id="KW-1185">Reference proteome</keyword>
<protein>
    <recommendedName>
        <fullName evidence="8">Heme oxygenase</fullName>
    </recommendedName>
</protein>